<sequence length="150" mass="17436">MLVNLELKWSIFSNQIFTWSSIALANILAELSYSFKMLFYIITTRITSRARSCGKFCEQINAAVPLDRFVYSRQIRLPLSNFCPSGSMSLTSKISSNTWKYFFLCEKNLIIESECCQLSCLLINGHINVIQEFDQILNIINIFYYSFIYT</sequence>
<protein>
    <submittedName>
        <fullName evidence="2">Uncharacterized protein</fullName>
    </submittedName>
</protein>
<evidence type="ECO:0000313" key="2">
    <source>
        <dbReference type="EMBL" id="RMZ98043.1"/>
    </source>
</evidence>
<keyword evidence="1" id="KW-0472">Membrane</keyword>
<organism evidence="2 3">
    <name type="scientific">Brachionus plicatilis</name>
    <name type="common">Marine rotifer</name>
    <name type="synonym">Brachionus muelleri</name>
    <dbReference type="NCBI Taxonomy" id="10195"/>
    <lineage>
        <taxon>Eukaryota</taxon>
        <taxon>Metazoa</taxon>
        <taxon>Spiralia</taxon>
        <taxon>Gnathifera</taxon>
        <taxon>Rotifera</taxon>
        <taxon>Eurotatoria</taxon>
        <taxon>Monogononta</taxon>
        <taxon>Pseudotrocha</taxon>
        <taxon>Ploima</taxon>
        <taxon>Brachionidae</taxon>
        <taxon>Brachionus</taxon>
    </lineage>
</organism>
<comment type="caution">
    <text evidence="2">The sequence shown here is derived from an EMBL/GenBank/DDBJ whole genome shotgun (WGS) entry which is preliminary data.</text>
</comment>
<dbReference type="EMBL" id="REGN01011015">
    <property type="protein sequence ID" value="RMZ98043.1"/>
    <property type="molecule type" value="Genomic_DNA"/>
</dbReference>
<name>A0A3M7PGA4_BRAPC</name>
<proteinExistence type="predicted"/>
<evidence type="ECO:0000256" key="1">
    <source>
        <dbReference type="SAM" id="Phobius"/>
    </source>
</evidence>
<reference evidence="2 3" key="1">
    <citation type="journal article" date="2018" name="Sci. Rep.">
        <title>Genomic signatures of local adaptation to the degree of environmental predictability in rotifers.</title>
        <authorList>
            <person name="Franch-Gras L."/>
            <person name="Hahn C."/>
            <person name="Garcia-Roger E.M."/>
            <person name="Carmona M.J."/>
            <person name="Serra M."/>
            <person name="Gomez A."/>
        </authorList>
    </citation>
    <scope>NUCLEOTIDE SEQUENCE [LARGE SCALE GENOMIC DNA]</scope>
    <source>
        <strain evidence="2">HYR1</strain>
    </source>
</reference>
<evidence type="ECO:0000313" key="3">
    <source>
        <dbReference type="Proteomes" id="UP000276133"/>
    </source>
</evidence>
<gene>
    <name evidence="2" type="ORF">BpHYR1_024881</name>
</gene>
<keyword evidence="1" id="KW-1133">Transmembrane helix</keyword>
<dbReference type="Proteomes" id="UP000276133">
    <property type="component" value="Unassembled WGS sequence"/>
</dbReference>
<feature type="transmembrane region" description="Helical" evidence="1">
    <location>
        <begin position="16"/>
        <end position="42"/>
    </location>
</feature>
<keyword evidence="3" id="KW-1185">Reference proteome</keyword>
<keyword evidence="1" id="KW-0812">Transmembrane</keyword>
<dbReference type="AlphaFoldDB" id="A0A3M7PGA4"/>
<accession>A0A3M7PGA4</accession>